<accession>A0A8D8WQY9</accession>
<protein>
    <submittedName>
        <fullName evidence="2">Uncharacterized protein</fullName>
    </submittedName>
</protein>
<evidence type="ECO:0000256" key="1">
    <source>
        <dbReference type="SAM" id="Phobius"/>
    </source>
</evidence>
<dbReference type="AlphaFoldDB" id="A0A8D8WQY9"/>
<organism evidence="2">
    <name type="scientific">Cacopsylla melanoneura</name>
    <dbReference type="NCBI Taxonomy" id="428564"/>
    <lineage>
        <taxon>Eukaryota</taxon>
        <taxon>Metazoa</taxon>
        <taxon>Ecdysozoa</taxon>
        <taxon>Arthropoda</taxon>
        <taxon>Hexapoda</taxon>
        <taxon>Insecta</taxon>
        <taxon>Pterygota</taxon>
        <taxon>Neoptera</taxon>
        <taxon>Paraneoptera</taxon>
        <taxon>Hemiptera</taxon>
        <taxon>Sternorrhyncha</taxon>
        <taxon>Psylloidea</taxon>
        <taxon>Psyllidae</taxon>
        <taxon>Psyllinae</taxon>
        <taxon>Cacopsylla</taxon>
    </lineage>
</organism>
<sequence>MFVFFCFLGFFCFSDKEFPISSCFFMNFFLWFLGTSCSPTFTIFSPSYTILLTVALFTSTALARVLILTLLSALTCSTIFETFSGVYAVAGRPERFSSSTLSRPSKNRLCH</sequence>
<dbReference type="EMBL" id="HBUF01217685">
    <property type="protein sequence ID" value="CAG6667938.1"/>
    <property type="molecule type" value="Transcribed_RNA"/>
</dbReference>
<dbReference type="EMBL" id="HBUF01217681">
    <property type="protein sequence ID" value="CAG6667925.1"/>
    <property type="molecule type" value="Transcribed_RNA"/>
</dbReference>
<reference evidence="2" key="1">
    <citation type="submission" date="2021-05" db="EMBL/GenBank/DDBJ databases">
        <authorList>
            <person name="Alioto T."/>
            <person name="Alioto T."/>
            <person name="Gomez Garrido J."/>
        </authorList>
    </citation>
    <scope>NUCLEOTIDE SEQUENCE</scope>
</reference>
<name>A0A8D8WQY9_9HEMI</name>
<keyword evidence="1" id="KW-0812">Transmembrane</keyword>
<dbReference type="EMBL" id="HBUF01217682">
    <property type="protein sequence ID" value="CAG6667929.1"/>
    <property type="molecule type" value="Transcribed_RNA"/>
</dbReference>
<evidence type="ECO:0000313" key="2">
    <source>
        <dbReference type="EMBL" id="CAG6667938.1"/>
    </source>
</evidence>
<dbReference type="EMBL" id="HBUF01217684">
    <property type="protein sequence ID" value="CAG6667934.1"/>
    <property type="molecule type" value="Transcribed_RNA"/>
</dbReference>
<keyword evidence="1" id="KW-1133">Transmembrane helix</keyword>
<proteinExistence type="predicted"/>
<feature type="transmembrane region" description="Helical" evidence="1">
    <location>
        <begin position="24"/>
        <end position="44"/>
    </location>
</feature>
<keyword evidence="1" id="KW-0472">Membrane</keyword>